<proteinExistence type="predicted"/>
<keyword evidence="3" id="KW-1185">Reference proteome</keyword>
<dbReference type="PROSITE" id="PS50244">
    <property type="entry name" value="S5A_REDUCTASE"/>
    <property type="match status" value="1"/>
</dbReference>
<keyword evidence="1" id="KW-1133">Transmembrane helix</keyword>
<dbReference type="PANTHER" id="PTHR32251:SF17">
    <property type="entry name" value="STEROID 5-ALPHA REDUCTASE C-TERMINAL DOMAIN-CONTAINING PROTEIN"/>
    <property type="match status" value="1"/>
</dbReference>
<feature type="transmembrane region" description="Helical" evidence="1">
    <location>
        <begin position="191"/>
        <end position="211"/>
    </location>
</feature>
<evidence type="ECO:0000313" key="3">
    <source>
        <dbReference type="Proteomes" id="UP001237737"/>
    </source>
</evidence>
<organism evidence="2 3">
    <name type="scientific">Luteibacter jiangsuensis</name>
    <dbReference type="NCBI Taxonomy" id="637577"/>
    <lineage>
        <taxon>Bacteria</taxon>
        <taxon>Pseudomonadati</taxon>
        <taxon>Pseudomonadota</taxon>
        <taxon>Gammaproteobacteria</taxon>
        <taxon>Lysobacterales</taxon>
        <taxon>Rhodanobacteraceae</taxon>
        <taxon>Luteibacter</taxon>
    </lineage>
</organism>
<dbReference type="Gene3D" id="1.20.120.1630">
    <property type="match status" value="1"/>
</dbReference>
<name>A0ABT9STS6_9GAMM</name>
<protein>
    <submittedName>
        <fullName evidence="2">Steroid 5-alpha reductase family enzyme</fullName>
    </submittedName>
</protein>
<sequence>MMSYTMQLALLACMMLIVMSLGWEWQRRHQNAGIVDVLWAIGLGLGALLMAFTGRGATLPRTLLALSGSAWSLRLALHLWRRVQGEPEDGRYRHLRTHWRGNQVNFFLFFQAQAALVVLFALPFMAVAANPQSTFTIWSSVAVGVWGSSVALESVADRQLAHFRADPANEGKVCRAGLWRYSRHPNYFFEWLHWFSYVALAVGSPLGWLSWSGPVLMYVFLRWISGVPYTEDQALRSRGDDYRAYQQSTPMLFPWFPRSNVSRSSS</sequence>
<feature type="transmembrane region" description="Helical" evidence="1">
    <location>
        <begin position="106"/>
        <end position="129"/>
    </location>
</feature>
<evidence type="ECO:0000313" key="2">
    <source>
        <dbReference type="EMBL" id="MDQ0008399.1"/>
    </source>
</evidence>
<dbReference type="PANTHER" id="PTHR32251">
    <property type="entry name" value="3-OXO-5-ALPHA-STEROID 4-DEHYDROGENASE"/>
    <property type="match status" value="1"/>
</dbReference>
<dbReference type="EMBL" id="JAUSSK010000001">
    <property type="protein sequence ID" value="MDQ0008399.1"/>
    <property type="molecule type" value="Genomic_DNA"/>
</dbReference>
<keyword evidence="1" id="KW-0812">Transmembrane</keyword>
<keyword evidence="1" id="KW-0472">Membrane</keyword>
<reference evidence="2 3" key="1">
    <citation type="submission" date="2023-07" db="EMBL/GenBank/DDBJ databases">
        <title>Sorghum-associated microbial communities from plants grown in Nebraska, USA.</title>
        <authorList>
            <person name="Schachtman D."/>
        </authorList>
    </citation>
    <scope>NUCLEOTIDE SEQUENCE [LARGE SCALE GENOMIC DNA]</scope>
    <source>
        <strain evidence="2 3">CC60</strain>
    </source>
</reference>
<dbReference type="Pfam" id="PF06966">
    <property type="entry name" value="DUF1295"/>
    <property type="match status" value="1"/>
</dbReference>
<accession>A0ABT9STS6</accession>
<feature type="transmembrane region" description="Helical" evidence="1">
    <location>
        <begin position="32"/>
        <end position="52"/>
    </location>
</feature>
<comment type="caution">
    <text evidence="2">The sequence shown here is derived from an EMBL/GenBank/DDBJ whole genome shotgun (WGS) entry which is preliminary data.</text>
</comment>
<gene>
    <name evidence="2" type="ORF">J2T07_000558</name>
</gene>
<evidence type="ECO:0000256" key="1">
    <source>
        <dbReference type="SAM" id="Phobius"/>
    </source>
</evidence>
<dbReference type="InterPro" id="IPR010721">
    <property type="entry name" value="UstE-like"/>
</dbReference>
<dbReference type="Proteomes" id="UP001237737">
    <property type="component" value="Unassembled WGS sequence"/>
</dbReference>